<dbReference type="Pfam" id="PF00372">
    <property type="entry name" value="Hemocyanin_M"/>
    <property type="match status" value="2"/>
</dbReference>
<dbReference type="InterPro" id="IPR036697">
    <property type="entry name" value="Hemocyanin_N_sf"/>
</dbReference>
<dbReference type="GO" id="GO:0005615">
    <property type="term" value="C:extracellular space"/>
    <property type="evidence" value="ECO:0007669"/>
    <property type="project" value="UniProtKB-ARBA"/>
</dbReference>
<dbReference type="InterPro" id="IPR013788">
    <property type="entry name" value="Hemocyanin/hexamerin"/>
</dbReference>
<dbReference type="SUPFAM" id="SSF48050">
    <property type="entry name" value="Hemocyanin, N-terminal domain"/>
    <property type="match status" value="2"/>
</dbReference>
<feature type="domain" description="Hemocyanin C-terminal" evidence="5">
    <location>
        <begin position="444"/>
        <end position="689"/>
    </location>
</feature>
<dbReference type="PRINTS" id="PR00187">
    <property type="entry name" value="HAEMOCYANIN"/>
</dbReference>
<protein>
    <recommendedName>
        <fullName evidence="8">Hexamerin A</fullName>
    </recommendedName>
</protein>
<reference evidence="7" key="1">
    <citation type="submission" date="2013-03" db="EMBL/GenBank/DDBJ databases">
        <title>The Genome Sequence of Anopheles dirus WRAIR2.</title>
        <authorList>
            <consortium name="The Broad Institute Genomics Platform"/>
            <person name="Neafsey D.E."/>
            <person name="Walton C."/>
            <person name="Walker B."/>
            <person name="Young S.K."/>
            <person name="Zeng Q."/>
            <person name="Gargeya S."/>
            <person name="Fitzgerald M."/>
            <person name="Haas B."/>
            <person name="Abouelleil A."/>
            <person name="Allen A.W."/>
            <person name="Alvarado L."/>
            <person name="Arachchi H.M."/>
            <person name="Berlin A.M."/>
            <person name="Chapman S.B."/>
            <person name="Gainer-Dewar J."/>
            <person name="Goldberg J."/>
            <person name="Griggs A."/>
            <person name="Gujja S."/>
            <person name="Hansen M."/>
            <person name="Howarth C."/>
            <person name="Imamovic A."/>
            <person name="Ireland A."/>
            <person name="Larimer J."/>
            <person name="McCowan C."/>
            <person name="Murphy C."/>
            <person name="Pearson M."/>
            <person name="Poon T.W."/>
            <person name="Priest M."/>
            <person name="Roberts A."/>
            <person name="Saif S."/>
            <person name="Shea T."/>
            <person name="Sisk P."/>
            <person name="Sykes S."/>
            <person name="Wortman J."/>
            <person name="Nusbaum C."/>
            <person name="Birren B."/>
        </authorList>
    </citation>
    <scope>NUCLEOTIDE SEQUENCE [LARGE SCALE GENOMIC DNA]</scope>
    <source>
        <strain evidence="7">WRAIR2</strain>
    </source>
</reference>
<keyword evidence="7" id="KW-1185">Reference proteome</keyword>
<dbReference type="STRING" id="7168.A0A182MXU3"/>
<dbReference type="Gene3D" id="1.10.1280.10">
    <property type="entry name" value="Di-copper center containing domain from catechol oxidase"/>
    <property type="match status" value="2"/>
</dbReference>
<feature type="chain" id="PRO_5008129065" description="Hexamerin A" evidence="2">
    <location>
        <begin position="22"/>
        <end position="1420"/>
    </location>
</feature>
<dbReference type="Gene3D" id="2.60.40.1520">
    <property type="entry name" value="Hemocyanin, C-terminal domain"/>
    <property type="match status" value="3"/>
</dbReference>
<dbReference type="Proteomes" id="UP000075884">
    <property type="component" value="Unassembled WGS sequence"/>
</dbReference>
<dbReference type="VEuPathDB" id="VectorBase:ADIR000196"/>
<dbReference type="PANTHER" id="PTHR11511:SF5">
    <property type="entry name" value="FAT-BODY PROTEIN 1-RELATED"/>
    <property type="match status" value="1"/>
</dbReference>
<dbReference type="PANTHER" id="PTHR11511">
    <property type="entry name" value="LARVAL STORAGE PROTEIN/PHENOLOXIDASE"/>
    <property type="match status" value="1"/>
</dbReference>
<dbReference type="GO" id="GO:0045735">
    <property type="term" value="F:nutrient reservoir activity"/>
    <property type="evidence" value="ECO:0007669"/>
    <property type="project" value="UniProtKB-KW"/>
</dbReference>
<dbReference type="PROSITE" id="PS00210">
    <property type="entry name" value="HEMOCYANIN_2"/>
    <property type="match status" value="2"/>
</dbReference>
<evidence type="ECO:0000256" key="2">
    <source>
        <dbReference type="SAM" id="SignalP"/>
    </source>
</evidence>
<evidence type="ECO:0000259" key="3">
    <source>
        <dbReference type="Pfam" id="PF00372"/>
    </source>
</evidence>
<dbReference type="InterPro" id="IPR000896">
    <property type="entry name" value="Hemocyanin/hexamerin_mid_dom"/>
</dbReference>
<proteinExistence type="predicted"/>
<dbReference type="InterPro" id="IPR005203">
    <property type="entry name" value="Hemocyanin_C"/>
</dbReference>
<feature type="domain" description="Hemocyanin middle" evidence="3">
    <location>
        <begin position="168"/>
        <end position="435"/>
    </location>
</feature>
<keyword evidence="1" id="KW-0758">Storage protein</keyword>
<dbReference type="Pfam" id="PF03722">
    <property type="entry name" value="Hemocyanin_N"/>
    <property type="match status" value="2"/>
</dbReference>
<dbReference type="EnsemblMetazoa" id="ADIR000196-RA">
    <property type="protein sequence ID" value="ADIR000196-PA"/>
    <property type="gene ID" value="ADIR000196"/>
</dbReference>
<feature type="domain" description="Hemocyanin C-terminal" evidence="5">
    <location>
        <begin position="1125"/>
        <end position="1369"/>
    </location>
</feature>
<dbReference type="GO" id="GO:0097009">
    <property type="term" value="P:energy homeostasis"/>
    <property type="evidence" value="ECO:0007669"/>
    <property type="project" value="UniProtKB-ARBA"/>
</dbReference>
<feature type="domain" description="Hemocyanin N-terminal" evidence="4">
    <location>
        <begin position="43"/>
        <end position="163"/>
    </location>
</feature>
<evidence type="ECO:0000313" key="6">
    <source>
        <dbReference type="EnsemblMetazoa" id="ADIR000196-PA"/>
    </source>
</evidence>
<feature type="domain" description="Hemocyanin C-terminal" evidence="5">
    <location>
        <begin position="1375"/>
        <end position="1410"/>
    </location>
</feature>
<organism evidence="6 7">
    <name type="scientific">Anopheles dirus</name>
    <dbReference type="NCBI Taxonomy" id="7168"/>
    <lineage>
        <taxon>Eukaryota</taxon>
        <taxon>Metazoa</taxon>
        <taxon>Ecdysozoa</taxon>
        <taxon>Arthropoda</taxon>
        <taxon>Hexapoda</taxon>
        <taxon>Insecta</taxon>
        <taxon>Pterygota</taxon>
        <taxon>Neoptera</taxon>
        <taxon>Endopterygota</taxon>
        <taxon>Diptera</taxon>
        <taxon>Nematocera</taxon>
        <taxon>Culicoidea</taxon>
        <taxon>Culicidae</taxon>
        <taxon>Anophelinae</taxon>
        <taxon>Anopheles</taxon>
    </lineage>
</organism>
<feature type="signal peptide" evidence="2">
    <location>
        <begin position="1"/>
        <end position="21"/>
    </location>
</feature>
<dbReference type="InterPro" id="IPR037020">
    <property type="entry name" value="Hemocyanin_C_sf"/>
</dbReference>
<reference evidence="6" key="2">
    <citation type="submission" date="2020-05" db="UniProtKB">
        <authorList>
            <consortium name="EnsemblMetazoa"/>
        </authorList>
    </citation>
    <scope>IDENTIFICATION</scope>
    <source>
        <strain evidence="6">WRAIR2</strain>
    </source>
</reference>
<dbReference type="SUPFAM" id="SSF48056">
    <property type="entry name" value="Di-copper centre-containing domain"/>
    <property type="match status" value="2"/>
</dbReference>
<evidence type="ECO:0000259" key="5">
    <source>
        <dbReference type="Pfam" id="PF03723"/>
    </source>
</evidence>
<evidence type="ECO:0000313" key="7">
    <source>
        <dbReference type="Proteomes" id="UP000075884"/>
    </source>
</evidence>
<dbReference type="InterPro" id="IPR014756">
    <property type="entry name" value="Ig_E-set"/>
</dbReference>
<accession>A0A182MXU3</accession>
<evidence type="ECO:0000256" key="1">
    <source>
        <dbReference type="ARBA" id="ARBA00022761"/>
    </source>
</evidence>
<dbReference type="Gene3D" id="1.20.1370.10">
    <property type="entry name" value="Hemocyanin, N-terminal domain"/>
    <property type="match status" value="2"/>
</dbReference>
<feature type="domain" description="Hemocyanin middle" evidence="3">
    <location>
        <begin position="852"/>
        <end position="1116"/>
    </location>
</feature>
<feature type="domain" description="Hemocyanin N-terminal" evidence="4">
    <location>
        <begin position="727"/>
        <end position="846"/>
    </location>
</feature>
<sequence>MQLPGWLCVLAGTILCSTSRGSYVPTSQATVDGVSIKYADKEFLMKQKFFFEILRHLHQPIAFEEYLPFTGRWVTEPSKYANYTEVTEFLQSFEQGLLKKGQIFTIYNYWYAKQTLQVYRFFNNAIDWDTYYKNVIWARQHLNEGMFLFALTLSVLHRQDLQGIVLPAIYELYPHYFFDGDVFHDASNRRAMDEAYGFHANRRHNVAQSNYTASFATQFYGEGSLSYFTEDVGLNAYYYYFMMDYAPFLGGDQLGLKNDRRGELYLFMHQQLLARYYLERSSAGLGPIQELTWESPIGTGYYSMLRYWNGVPFRSRETNFLWRPYDPIKLGGLKAYEERIRQAIDHGYVVARDGQQISLRQPDAIDVVGNLVSGTVDSVNVDYYKMIETTARMILAQGDYYGSASEVWPGVLMHYETSMRDPVFYQFYQRLLSFYWDFKSFLPPYTVDQLKFAGVEIKTVSVEKLVTYFEPFDVDISNGLGFNYGGERSTWNFSVYARKQRLNHRPFSYVLNIGSQYAGKGVVRMYMGPKVFHLSQLQYMKKFFVEMDQYIVDLVVGDNEIKRNTREFYYDIRDRTTYSELYMRIMKAYRGEERFVLDMSEAHCGWPDRLLLPKGHTNGFPMSFFFIVTPYYAPKLAQFSTFDSTYTCGTGSGSKYIDALPFGFPFDREINFSNFATKNMIFTDVAVYHKMRLTVAAIALGLVALASGAYYPASQPVTGVKYADKDFLFKQKFFFEVLRNIHLPLQFEEYFPYTKSYITDESKYVNFQEVVEFFNYYKVGFLGKGELFSIYNQEYMKQTYLLFTFFYNSVDFDTFYKNVVWARENVNEGMFIHAVTLAVFHHPQLKGFVLPAIYEIYPYYFFNTDVIHSVTFRKLYDQKFGFVSNGKYNVVYSNYTAVYPVEYYGEDKLSYFTEDIGLNAYYYYFMMDYPYFIGTSKFNLYKDRRGELYMYMYQQLIARYYLERQANFMGPIEEFDYEFPLKTGYWSKLSYYNGIPFFVRNDYYSVSKDFYYQVNLLKDYEQRIRQVIDKGYYYLEDGSKIDLRKPESVEYVGNMLFANPDSVDKDYFGYMEIFARQLYSGGEKFFKYFPSALMHFETSMRDPFFYQLYNRFLTFYYQFKSYLQPYTYEELYFKGVEIKSVVFDKLLTYFEYYDSDVSNVIPFKSSSEKFFDFSVFARQKRINHKPFTYTMDVFSEFAGKGVVRVYMGPKFYDFKQLQYLKKYFVEVDQYMYDFVVGKNSIVRNSRDFYYSVRDRTTYTELYKKIMTAYNGGEKFYLDNSEAHCGFPDRLLLPKGLPSGYEMTFYFIVTPYYTPKVQQFSTYDYTYSCGVGSGSKYIDDLPFGYPFDRDIDFSYFYTKNMYFKDVTIFHSDEVKQYYIDDLPFGYPFDRDIDFSYFYTKNMYFKDVLIYHSDEFKANLSY</sequence>
<dbReference type="Pfam" id="PF03723">
    <property type="entry name" value="Hemocyanin_C"/>
    <property type="match status" value="3"/>
</dbReference>
<dbReference type="SUPFAM" id="SSF81296">
    <property type="entry name" value="E set domains"/>
    <property type="match status" value="3"/>
</dbReference>
<name>A0A182MXU3_9DIPT</name>
<dbReference type="InterPro" id="IPR008922">
    <property type="entry name" value="Di-copper_centre_dom_sf"/>
</dbReference>
<evidence type="ECO:0008006" key="8">
    <source>
        <dbReference type="Google" id="ProtNLM"/>
    </source>
</evidence>
<dbReference type="InterPro" id="IPR005204">
    <property type="entry name" value="Hemocyanin_N"/>
</dbReference>
<evidence type="ECO:0000259" key="4">
    <source>
        <dbReference type="Pfam" id="PF03722"/>
    </source>
</evidence>
<keyword evidence="2" id="KW-0732">Signal</keyword>